<accession>A0A0M6WEI8</accession>
<keyword evidence="2" id="KW-0678">Repressor</keyword>
<evidence type="ECO:0000256" key="7">
    <source>
        <dbReference type="PIRSR" id="PIRSR602481-1"/>
    </source>
</evidence>
<dbReference type="GO" id="GO:0000976">
    <property type="term" value="F:transcription cis-regulatory region binding"/>
    <property type="evidence" value="ECO:0007669"/>
    <property type="project" value="TreeGrafter"/>
</dbReference>
<keyword evidence="10" id="KW-1185">Reference proteome</keyword>
<feature type="binding site" evidence="7">
    <location>
        <position position="85"/>
    </location>
    <ligand>
        <name>Zn(2+)</name>
        <dbReference type="ChEBI" id="CHEBI:29105"/>
    </ligand>
</feature>
<organism evidence="8 10">
    <name type="scientific">Roseburia inulinivorans</name>
    <dbReference type="NCBI Taxonomy" id="360807"/>
    <lineage>
        <taxon>Bacteria</taxon>
        <taxon>Bacillati</taxon>
        <taxon>Bacillota</taxon>
        <taxon>Clostridia</taxon>
        <taxon>Lachnospirales</taxon>
        <taxon>Lachnospiraceae</taxon>
        <taxon>Roseburia</taxon>
    </lineage>
</organism>
<evidence type="ECO:0000256" key="4">
    <source>
        <dbReference type="ARBA" id="ARBA00023015"/>
    </source>
</evidence>
<dbReference type="CDD" id="cd07153">
    <property type="entry name" value="Fur_like"/>
    <property type="match status" value="1"/>
</dbReference>
<comment type="similarity">
    <text evidence="1">Belongs to the Fur family.</text>
</comment>
<dbReference type="Pfam" id="PF01475">
    <property type="entry name" value="FUR"/>
    <property type="match status" value="1"/>
</dbReference>
<evidence type="ECO:0000256" key="2">
    <source>
        <dbReference type="ARBA" id="ARBA00022491"/>
    </source>
</evidence>
<dbReference type="InterPro" id="IPR043135">
    <property type="entry name" value="Fur_C"/>
</dbReference>
<keyword evidence="7" id="KW-0479">Metal-binding</keyword>
<dbReference type="AlphaFoldDB" id="A0A0M6WEI8"/>
<reference evidence="10" key="1">
    <citation type="submission" date="2015-05" db="EMBL/GenBank/DDBJ databases">
        <authorList>
            <consortium name="Pathogen Informatics"/>
        </authorList>
    </citation>
    <scope>NUCLEOTIDE SEQUENCE [LARGE SCALE GENOMIC DNA]</scope>
    <source>
        <strain evidence="10">L1-83</strain>
    </source>
</reference>
<name>A0A0M6WEI8_9FIRM</name>
<proteinExistence type="inferred from homology"/>
<dbReference type="EMBL" id="QSIQ01000033">
    <property type="protein sequence ID" value="RHC99576.1"/>
    <property type="molecule type" value="Genomic_DNA"/>
</dbReference>
<evidence type="ECO:0000313" key="11">
    <source>
        <dbReference type="Proteomes" id="UP000266391"/>
    </source>
</evidence>
<dbReference type="Proteomes" id="UP000049828">
    <property type="component" value="Unassembled WGS sequence"/>
</dbReference>
<dbReference type="Proteomes" id="UP000266391">
    <property type="component" value="Unassembled WGS sequence"/>
</dbReference>
<evidence type="ECO:0000313" key="8">
    <source>
        <dbReference type="EMBL" id="CRL34002.1"/>
    </source>
</evidence>
<dbReference type="InterPro" id="IPR036390">
    <property type="entry name" value="WH_DNA-bd_sf"/>
</dbReference>
<evidence type="ECO:0000256" key="1">
    <source>
        <dbReference type="ARBA" id="ARBA00007957"/>
    </source>
</evidence>
<sequence length="142" mass="16761">MTSRRNTIQKDLVRNAVYEMRRHVTANEVYEFVKEVYPTIGKGTVYRKLDILVEEGALRKVEVPDGPNRFDFTLKNHYHVRCIKCGEIFDVDMDQIPDLLERIHNTHGIEFLDYDISFKGICPKCRERVKEEKIWIGKQCIS</sequence>
<reference evidence="9 11" key="3">
    <citation type="submission" date="2018-08" db="EMBL/GenBank/DDBJ databases">
        <title>A genome reference for cultivated species of the human gut microbiota.</title>
        <authorList>
            <person name="Zou Y."/>
            <person name="Xue W."/>
            <person name="Luo G."/>
        </authorList>
    </citation>
    <scope>NUCLEOTIDE SEQUENCE [LARGE SCALE GENOMIC DNA]</scope>
    <source>
        <strain evidence="9 11">AM32-8LB</strain>
    </source>
</reference>
<evidence type="ECO:0000313" key="10">
    <source>
        <dbReference type="Proteomes" id="UP000049828"/>
    </source>
</evidence>
<dbReference type="STRING" id="360807.ERS852392_02322"/>
<dbReference type="Gene3D" id="3.30.1490.190">
    <property type="match status" value="1"/>
</dbReference>
<keyword evidence="6" id="KW-0804">Transcription</keyword>
<comment type="cofactor">
    <cofactor evidence="7">
        <name>Zn(2+)</name>
        <dbReference type="ChEBI" id="CHEBI:29105"/>
    </cofactor>
    <text evidence="7">Binds 1 zinc ion per subunit.</text>
</comment>
<keyword evidence="5" id="KW-0238">DNA-binding</keyword>
<feature type="binding site" evidence="7">
    <location>
        <position position="125"/>
    </location>
    <ligand>
        <name>Zn(2+)</name>
        <dbReference type="ChEBI" id="CHEBI:29105"/>
    </ligand>
</feature>
<dbReference type="InterPro" id="IPR036388">
    <property type="entry name" value="WH-like_DNA-bd_sf"/>
</dbReference>
<evidence type="ECO:0000256" key="6">
    <source>
        <dbReference type="ARBA" id="ARBA00023163"/>
    </source>
</evidence>
<dbReference type="GO" id="GO:1900376">
    <property type="term" value="P:regulation of secondary metabolite biosynthetic process"/>
    <property type="evidence" value="ECO:0007669"/>
    <property type="project" value="TreeGrafter"/>
</dbReference>
<dbReference type="GO" id="GO:0003700">
    <property type="term" value="F:DNA-binding transcription factor activity"/>
    <property type="evidence" value="ECO:0007669"/>
    <property type="project" value="InterPro"/>
</dbReference>
<reference evidence="8" key="2">
    <citation type="submission" date="2015-05" db="EMBL/GenBank/DDBJ databases">
        <authorList>
            <person name="Wang D.B."/>
            <person name="Wang M."/>
        </authorList>
    </citation>
    <scope>NUCLEOTIDE SEQUENCE [LARGE SCALE GENOMIC DNA]</scope>
    <source>
        <strain evidence="8">L1-83</strain>
    </source>
</reference>
<dbReference type="GO" id="GO:0008270">
    <property type="term" value="F:zinc ion binding"/>
    <property type="evidence" value="ECO:0007669"/>
    <property type="project" value="TreeGrafter"/>
</dbReference>
<dbReference type="OrthoDB" id="8659436at2"/>
<dbReference type="EMBL" id="CVRS01000026">
    <property type="protein sequence ID" value="CRL34002.1"/>
    <property type="molecule type" value="Genomic_DNA"/>
</dbReference>
<dbReference type="Gene3D" id="1.10.10.10">
    <property type="entry name" value="Winged helix-like DNA-binding domain superfamily/Winged helix DNA-binding domain"/>
    <property type="match status" value="1"/>
</dbReference>
<gene>
    <name evidence="9" type="ORF">DW813_14940</name>
    <name evidence="8" type="ORF">RIL183_13801</name>
</gene>
<feature type="binding site" evidence="7">
    <location>
        <position position="122"/>
    </location>
    <ligand>
        <name>Zn(2+)</name>
        <dbReference type="ChEBI" id="CHEBI:29105"/>
    </ligand>
</feature>
<dbReference type="RefSeq" id="WP_055039211.1">
    <property type="nucleotide sequence ID" value="NZ_CVRS01000026.1"/>
</dbReference>
<evidence type="ECO:0000313" key="9">
    <source>
        <dbReference type="EMBL" id="RHC99576.1"/>
    </source>
</evidence>
<evidence type="ECO:0000256" key="3">
    <source>
        <dbReference type="ARBA" id="ARBA00022833"/>
    </source>
</evidence>
<dbReference type="PANTHER" id="PTHR33202:SF7">
    <property type="entry name" value="FERRIC UPTAKE REGULATION PROTEIN"/>
    <property type="match status" value="1"/>
</dbReference>
<dbReference type="PANTHER" id="PTHR33202">
    <property type="entry name" value="ZINC UPTAKE REGULATION PROTEIN"/>
    <property type="match status" value="1"/>
</dbReference>
<keyword evidence="3 7" id="KW-0862">Zinc</keyword>
<dbReference type="InterPro" id="IPR002481">
    <property type="entry name" value="FUR"/>
</dbReference>
<evidence type="ECO:0000256" key="5">
    <source>
        <dbReference type="ARBA" id="ARBA00023125"/>
    </source>
</evidence>
<feature type="binding site" evidence="7">
    <location>
        <position position="82"/>
    </location>
    <ligand>
        <name>Zn(2+)</name>
        <dbReference type="ChEBI" id="CHEBI:29105"/>
    </ligand>
</feature>
<keyword evidence="4" id="KW-0805">Transcription regulation</keyword>
<protein>
    <submittedName>
        <fullName evidence="8">Fur family transcriptional regulator, ferric uptake regulator</fullName>
    </submittedName>
    <submittedName>
        <fullName evidence="9">Transcriptional repressor</fullName>
    </submittedName>
</protein>
<dbReference type="SUPFAM" id="SSF46785">
    <property type="entry name" value="Winged helix' DNA-binding domain"/>
    <property type="match status" value="1"/>
</dbReference>
<dbReference type="GO" id="GO:0045892">
    <property type="term" value="P:negative regulation of DNA-templated transcription"/>
    <property type="evidence" value="ECO:0007669"/>
    <property type="project" value="TreeGrafter"/>
</dbReference>